<gene>
    <name evidence="1" type="ORF">SAMN05216404_1392</name>
</gene>
<dbReference type="Proteomes" id="UP000183898">
    <property type="component" value="Unassembled WGS sequence"/>
</dbReference>
<evidence type="ECO:0000313" key="2">
    <source>
        <dbReference type="Proteomes" id="UP000183898"/>
    </source>
</evidence>
<dbReference type="AlphaFoldDB" id="A0A1H8QIG7"/>
<protein>
    <submittedName>
        <fullName evidence="1">Uncharacterized protein</fullName>
    </submittedName>
</protein>
<evidence type="ECO:0000313" key="1">
    <source>
        <dbReference type="EMBL" id="SEO53707.1"/>
    </source>
</evidence>
<name>A0A1H8QIG7_9PROT</name>
<sequence length="59" mass="6586">MSAGVVYCCLESRAGFERWHFCSLARHIPSRFGVAASTQAVRDYNSGAEELQSISMSWE</sequence>
<accession>A0A1H8QIG7</accession>
<organism evidence="1 2">
    <name type="scientific">Nitrosospira multiformis</name>
    <dbReference type="NCBI Taxonomy" id="1231"/>
    <lineage>
        <taxon>Bacteria</taxon>
        <taxon>Pseudomonadati</taxon>
        <taxon>Pseudomonadota</taxon>
        <taxon>Betaproteobacteria</taxon>
        <taxon>Nitrosomonadales</taxon>
        <taxon>Nitrosomonadaceae</taxon>
        <taxon>Nitrosospira</taxon>
    </lineage>
</organism>
<reference evidence="1 2" key="1">
    <citation type="submission" date="2016-10" db="EMBL/GenBank/DDBJ databases">
        <authorList>
            <person name="de Groot N.N."/>
        </authorList>
    </citation>
    <scope>NUCLEOTIDE SEQUENCE [LARGE SCALE GENOMIC DNA]</scope>
    <source>
        <strain evidence="1 2">Nl18</strain>
    </source>
</reference>
<dbReference type="EMBL" id="FOCT01000039">
    <property type="protein sequence ID" value="SEO53707.1"/>
    <property type="molecule type" value="Genomic_DNA"/>
</dbReference>
<proteinExistence type="predicted"/>